<dbReference type="EMBL" id="UINC01108669">
    <property type="protein sequence ID" value="SVC74939.1"/>
    <property type="molecule type" value="Genomic_DNA"/>
</dbReference>
<reference evidence="2" key="1">
    <citation type="submission" date="2018-05" db="EMBL/GenBank/DDBJ databases">
        <authorList>
            <person name="Lanie J.A."/>
            <person name="Ng W.-L."/>
            <person name="Kazmierczak K.M."/>
            <person name="Andrzejewski T.M."/>
            <person name="Davidsen T.M."/>
            <person name="Wayne K.J."/>
            <person name="Tettelin H."/>
            <person name="Glass J.I."/>
            <person name="Rusch D."/>
            <person name="Podicherti R."/>
            <person name="Tsui H.-C.T."/>
            <person name="Winkler M.E."/>
        </authorList>
    </citation>
    <scope>NUCLEOTIDE SEQUENCE</scope>
</reference>
<protein>
    <submittedName>
        <fullName evidence="2">Uncharacterized protein</fullName>
    </submittedName>
</protein>
<evidence type="ECO:0000256" key="1">
    <source>
        <dbReference type="SAM" id="MobiDB-lite"/>
    </source>
</evidence>
<name>A0A382PNK1_9ZZZZ</name>
<sequence length="168" mass="19074">MADGKYTGEKSSQSGQYTGEKDKKRDAFGREEVFRPKGMGDETTRNRLLSSVQKSYEKLQPFRSLMHNLVEEYVGSSYGQGEGPRHEIYMNLMNQAVEAYTMALAANRPRVLISTHHDDLLFFAKVFETATNNLIKEIGLEQTIRRWVLDAFFCVGVVKVHMADSGQV</sequence>
<evidence type="ECO:0000313" key="2">
    <source>
        <dbReference type="EMBL" id="SVC74939.1"/>
    </source>
</evidence>
<proteinExistence type="predicted"/>
<dbReference type="AlphaFoldDB" id="A0A382PNK1"/>
<feature type="compositionally biased region" description="Basic and acidic residues" evidence="1">
    <location>
        <begin position="19"/>
        <end position="44"/>
    </location>
</feature>
<feature type="non-terminal residue" evidence="2">
    <location>
        <position position="168"/>
    </location>
</feature>
<gene>
    <name evidence="2" type="ORF">METZ01_LOCUS327793</name>
</gene>
<organism evidence="2">
    <name type="scientific">marine metagenome</name>
    <dbReference type="NCBI Taxonomy" id="408172"/>
    <lineage>
        <taxon>unclassified sequences</taxon>
        <taxon>metagenomes</taxon>
        <taxon>ecological metagenomes</taxon>
    </lineage>
</organism>
<feature type="region of interest" description="Disordered" evidence="1">
    <location>
        <begin position="1"/>
        <end position="44"/>
    </location>
</feature>
<accession>A0A382PNK1</accession>